<dbReference type="EMBL" id="KB445806">
    <property type="protein sequence ID" value="EMD33430.1"/>
    <property type="molecule type" value="Genomic_DNA"/>
</dbReference>
<name>M2QMR1_CERS8</name>
<accession>M2QMR1</accession>
<dbReference type="Proteomes" id="UP000016930">
    <property type="component" value="Unassembled WGS sequence"/>
</dbReference>
<dbReference type="AlphaFoldDB" id="M2QMR1"/>
<evidence type="ECO:0000313" key="2">
    <source>
        <dbReference type="Proteomes" id="UP000016930"/>
    </source>
</evidence>
<keyword evidence="2" id="KW-1185">Reference proteome</keyword>
<protein>
    <submittedName>
        <fullName evidence="1">Uncharacterized protein</fullName>
    </submittedName>
</protein>
<proteinExistence type="predicted"/>
<reference evidence="1 2" key="1">
    <citation type="journal article" date="2012" name="Proc. Natl. Acad. Sci. U.S.A.">
        <title>Comparative genomics of Ceriporiopsis subvermispora and Phanerochaete chrysosporium provide insight into selective ligninolysis.</title>
        <authorList>
            <person name="Fernandez-Fueyo E."/>
            <person name="Ruiz-Duenas F.J."/>
            <person name="Ferreira P."/>
            <person name="Floudas D."/>
            <person name="Hibbett D.S."/>
            <person name="Canessa P."/>
            <person name="Larrondo L.F."/>
            <person name="James T.Y."/>
            <person name="Seelenfreund D."/>
            <person name="Lobos S."/>
            <person name="Polanco R."/>
            <person name="Tello M."/>
            <person name="Honda Y."/>
            <person name="Watanabe T."/>
            <person name="Watanabe T."/>
            <person name="Ryu J.S."/>
            <person name="Kubicek C.P."/>
            <person name="Schmoll M."/>
            <person name="Gaskell J."/>
            <person name="Hammel K.E."/>
            <person name="St John F.J."/>
            <person name="Vanden Wymelenberg A."/>
            <person name="Sabat G."/>
            <person name="Splinter BonDurant S."/>
            <person name="Syed K."/>
            <person name="Yadav J.S."/>
            <person name="Doddapaneni H."/>
            <person name="Subramanian V."/>
            <person name="Lavin J.L."/>
            <person name="Oguiza J.A."/>
            <person name="Perez G."/>
            <person name="Pisabarro A.G."/>
            <person name="Ramirez L."/>
            <person name="Santoyo F."/>
            <person name="Master E."/>
            <person name="Coutinho P.M."/>
            <person name="Henrissat B."/>
            <person name="Lombard V."/>
            <person name="Magnuson J.K."/>
            <person name="Kuees U."/>
            <person name="Hori C."/>
            <person name="Igarashi K."/>
            <person name="Samejima M."/>
            <person name="Held B.W."/>
            <person name="Barry K.W."/>
            <person name="LaButti K.M."/>
            <person name="Lapidus A."/>
            <person name="Lindquist E.A."/>
            <person name="Lucas S.M."/>
            <person name="Riley R."/>
            <person name="Salamov A.A."/>
            <person name="Hoffmeister D."/>
            <person name="Schwenk D."/>
            <person name="Hadar Y."/>
            <person name="Yarden O."/>
            <person name="de Vries R.P."/>
            <person name="Wiebenga A."/>
            <person name="Stenlid J."/>
            <person name="Eastwood D."/>
            <person name="Grigoriev I.V."/>
            <person name="Berka R.M."/>
            <person name="Blanchette R.A."/>
            <person name="Kersten P."/>
            <person name="Martinez A.T."/>
            <person name="Vicuna R."/>
            <person name="Cullen D."/>
        </authorList>
    </citation>
    <scope>NUCLEOTIDE SEQUENCE [LARGE SCALE GENOMIC DNA]</scope>
    <source>
        <strain evidence="1 2">B</strain>
    </source>
</reference>
<sequence>MRAEFVQNMRTWAARSRSLGTILSQICQKHSNSTVGRIAGSGTTSSWQVSANSLRSTMRMYSEQVCNR</sequence>
<dbReference type="HOGENOM" id="CLU_2800855_0_0_1"/>
<gene>
    <name evidence="1" type="ORF">CERSUDRAFT_126168</name>
</gene>
<feature type="non-terminal residue" evidence="1">
    <location>
        <position position="1"/>
    </location>
</feature>
<evidence type="ECO:0000313" key="1">
    <source>
        <dbReference type="EMBL" id="EMD33430.1"/>
    </source>
</evidence>
<organism evidence="1 2">
    <name type="scientific">Ceriporiopsis subvermispora (strain B)</name>
    <name type="common">White-rot fungus</name>
    <name type="synonym">Gelatoporia subvermispora</name>
    <dbReference type="NCBI Taxonomy" id="914234"/>
    <lineage>
        <taxon>Eukaryota</taxon>
        <taxon>Fungi</taxon>
        <taxon>Dikarya</taxon>
        <taxon>Basidiomycota</taxon>
        <taxon>Agaricomycotina</taxon>
        <taxon>Agaricomycetes</taxon>
        <taxon>Polyporales</taxon>
        <taxon>Gelatoporiaceae</taxon>
        <taxon>Gelatoporia</taxon>
    </lineage>
</organism>